<dbReference type="GO" id="GO:0005829">
    <property type="term" value="C:cytosol"/>
    <property type="evidence" value="ECO:0000318"/>
    <property type="project" value="GO_Central"/>
</dbReference>
<keyword evidence="9 18" id="KW-0479">Metal-binding</keyword>
<evidence type="ECO:0000256" key="12">
    <source>
        <dbReference type="ARBA" id="ARBA00022786"/>
    </source>
</evidence>
<comment type="pathway">
    <text evidence="3 18">Protein modification; protein ubiquitination.</text>
</comment>
<keyword evidence="8 18" id="KW-0808">Transferase</keyword>
<evidence type="ECO:0000256" key="2">
    <source>
        <dbReference type="ARBA" id="ARBA00004514"/>
    </source>
</evidence>
<keyword evidence="13 18" id="KW-0862">Zinc</keyword>
<dbReference type="GO" id="GO:0072344">
    <property type="term" value="P:rescue of stalled ribosome"/>
    <property type="evidence" value="ECO:0000318"/>
    <property type="project" value="GO_Central"/>
</dbReference>
<evidence type="ECO:0000256" key="13">
    <source>
        <dbReference type="ARBA" id="ARBA00022833"/>
    </source>
</evidence>
<comment type="subcellular location">
    <subcellularLocation>
        <location evidence="2">Cytoplasm</location>
        <location evidence="2">Cytosol</location>
    </subcellularLocation>
</comment>
<accession>A0A8R1YP18</accession>
<evidence type="ECO:0000256" key="14">
    <source>
        <dbReference type="ARBA" id="ARBA00032366"/>
    </source>
</evidence>
<evidence type="ECO:0000259" key="19">
    <source>
        <dbReference type="PROSITE" id="PS50089"/>
    </source>
</evidence>
<evidence type="ECO:0000256" key="17">
    <source>
        <dbReference type="PROSITE-ProRule" id="PRU00175"/>
    </source>
</evidence>
<dbReference type="SUPFAM" id="SSF57850">
    <property type="entry name" value="RING/U-box"/>
    <property type="match status" value="1"/>
</dbReference>
<dbReference type="CDD" id="cd16491">
    <property type="entry name" value="RING-CH-C4HC3_LTN1"/>
    <property type="match status" value="1"/>
</dbReference>
<keyword evidence="10" id="KW-0677">Repeat</keyword>
<evidence type="ECO:0000256" key="11">
    <source>
        <dbReference type="ARBA" id="ARBA00022771"/>
    </source>
</evidence>
<keyword evidence="12 18" id="KW-0833">Ubl conjugation pathway</keyword>
<dbReference type="Pfam" id="PF22958">
    <property type="entry name" value="Ltn1_1st"/>
    <property type="match status" value="1"/>
</dbReference>
<dbReference type="SMART" id="SM00184">
    <property type="entry name" value="RING"/>
    <property type="match status" value="1"/>
</dbReference>
<evidence type="ECO:0000256" key="16">
    <source>
        <dbReference type="ARBA" id="ARBA00065062"/>
    </source>
</evidence>
<dbReference type="InterPro" id="IPR016024">
    <property type="entry name" value="ARM-type_fold"/>
</dbReference>
<dbReference type="InterPro" id="IPR011989">
    <property type="entry name" value="ARM-like"/>
</dbReference>
<evidence type="ECO:0000256" key="3">
    <source>
        <dbReference type="ARBA" id="ARBA00004906"/>
    </source>
</evidence>
<gene>
    <name evidence="20" type="primary">WBGene00274007</name>
</gene>
<dbReference type="InterPro" id="IPR013083">
    <property type="entry name" value="Znf_RING/FYVE/PHD"/>
</dbReference>
<feature type="domain" description="RING-type" evidence="19">
    <location>
        <begin position="1392"/>
        <end position="1439"/>
    </location>
</feature>
<comment type="similarity">
    <text evidence="4 18">Belongs to the LTN1 family.</text>
</comment>
<dbReference type="Gene3D" id="3.30.40.10">
    <property type="entry name" value="Zinc/RING finger domain, C3HC4 (zinc finger)"/>
    <property type="match status" value="1"/>
</dbReference>
<dbReference type="GO" id="GO:1990116">
    <property type="term" value="P:ribosome-associated ubiquitin-dependent protein catabolic process"/>
    <property type="evidence" value="ECO:0000318"/>
    <property type="project" value="GO_Central"/>
</dbReference>
<keyword evidence="11 17" id="KW-0863">Zinc-finger</keyword>
<evidence type="ECO:0000256" key="6">
    <source>
        <dbReference type="ARBA" id="ARBA00017157"/>
    </source>
</evidence>
<dbReference type="SMART" id="SM01197">
    <property type="entry name" value="FANCL_C"/>
    <property type="match status" value="1"/>
</dbReference>
<reference evidence="21" key="1">
    <citation type="journal article" date="2008" name="Nat. Genet.">
        <title>The Pristionchus pacificus genome provides a unique perspective on nematode lifestyle and parasitism.</title>
        <authorList>
            <person name="Dieterich C."/>
            <person name="Clifton S.W."/>
            <person name="Schuster L.N."/>
            <person name="Chinwalla A."/>
            <person name="Delehaunty K."/>
            <person name="Dinkelacker I."/>
            <person name="Fulton L."/>
            <person name="Fulton R."/>
            <person name="Godfrey J."/>
            <person name="Minx P."/>
            <person name="Mitreva M."/>
            <person name="Roeseler W."/>
            <person name="Tian H."/>
            <person name="Witte H."/>
            <person name="Yang S.P."/>
            <person name="Wilson R.K."/>
            <person name="Sommer R.J."/>
        </authorList>
    </citation>
    <scope>NUCLEOTIDE SEQUENCE [LARGE SCALE GENOMIC DNA]</scope>
    <source>
        <strain evidence="21">PS312</strain>
    </source>
</reference>
<evidence type="ECO:0000256" key="15">
    <source>
        <dbReference type="ARBA" id="ARBA00053497"/>
    </source>
</evidence>
<dbReference type="GO" id="GO:0061630">
    <property type="term" value="F:ubiquitin protein ligase activity"/>
    <property type="evidence" value="ECO:0000318"/>
    <property type="project" value="GO_Central"/>
</dbReference>
<evidence type="ECO:0000313" key="20">
    <source>
        <dbReference type="EnsemblMetazoa" id="PPA35638.1"/>
    </source>
</evidence>
<dbReference type="SUPFAM" id="SSF48371">
    <property type="entry name" value="ARM repeat"/>
    <property type="match status" value="1"/>
</dbReference>
<name>A0A8R1YP18_PRIPA</name>
<dbReference type="InterPro" id="IPR011016">
    <property type="entry name" value="Znf_RING-CH"/>
</dbReference>
<evidence type="ECO:0000256" key="8">
    <source>
        <dbReference type="ARBA" id="ARBA00022679"/>
    </source>
</evidence>
<dbReference type="PROSITE" id="PS50089">
    <property type="entry name" value="ZF_RING_2"/>
    <property type="match status" value="1"/>
</dbReference>
<evidence type="ECO:0000313" key="21">
    <source>
        <dbReference type="Proteomes" id="UP000005239"/>
    </source>
</evidence>
<dbReference type="GO" id="GO:0008270">
    <property type="term" value="F:zinc ion binding"/>
    <property type="evidence" value="ECO:0007669"/>
    <property type="project" value="UniProtKB-KW"/>
</dbReference>
<dbReference type="FunFam" id="3.30.40.10:FF:000038">
    <property type="entry name" value="E3 ubiquitin-protein ligase listerin"/>
    <property type="match status" value="1"/>
</dbReference>
<evidence type="ECO:0000256" key="7">
    <source>
        <dbReference type="ARBA" id="ARBA00022490"/>
    </source>
</evidence>
<comment type="subunit">
    <text evidence="16">Component of the ribosome quality control complex (RQC), composed of at least the E3 ubiquitin ligase ltn1 and nemf. The complex probably also contains tcf25 as well as vcp/p97 and its ubiquitin-binding cofactors. RQC forms a stable complex with 60S ribosomal subunits.</text>
</comment>
<evidence type="ECO:0000256" key="4">
    <source>
        <dbReference type="ARBA" id="ARBA00007997"/>
    </source>
</evidence>
<evidence type="ECO:0000256" key="1">
    <source>
        <dbReference type="ARBA" id="ARBA00000900"/>
    </source>
</evidence>
<dbReference type="PANTHER" id="PTHR12389:SF0">
    <property type="entry name" value="E3 UBIQUITIN-PROTEIN LIGASE LISTERIN"/>
    <property type="match status" value="1"/>
</dbReference>
<protein>
    <recommendedName>
        <fullName evidence="6 18">E3 ubiquitin-protein ligase listerin</fullName>
        <ecNumber evidence="5 18">2.3.2.27</ecNumber>
    </recommendedName>
    <alternativeName>
        <fullName evidence="14 18">RING-type E3 ubiquitin transferase listerin</fullName>
    </alternativeName>
</protein>
<dbReference type="SMART" id="SM00744">
    <property type="entry name" value="RINGv"/>
    <property type="match status" value="1"/>
</dbReference>
<dbReference type="InterPro" id="IPR039804">
    <property type="entry name" value="RING-CH-C4HC3_LTN1"/>
</dbReference>
<evidence type="ECO:0000256" key="9">
    <source>
        <dbReference type="ARBA" id="ARBA00022723"/>
    </source>
</evidence>
<proteinExistence type="inferred from homology"/>
<dbReference type="GO" id="GO:0043023">
    <property type="term" value="F:ribosomal large subunit binding"/>
    <property type="evidence" value="ECO:0000318"/>
    <property type="project" value="GO_Central"/>
</dbReference>
<dbReference type="InterPro" id="IPR039795">
    <property type="entry name" value="LTN1/Rkr1"/>
</dbReference>
<organism evidence="20 21">
    <name type="scientific">Pristionchus pacificus</name>
    <name type="common">Parasitic nematode worm</name>
    <dbReference type="NCBI Taxonomy" id="54126"/>
    <lineage>
        <taxon>Eukaryota</taxon>
        <taxon>Metazoa</taxon>
        <taxon>Ecdysozoa</taxon>
        <taxon>Nematoda</taxon>
        <taxon>Chromadorea</taxon>
        <taxon>Rhabditida</taxon>
        <taxon>Rhabditina</taxon>
        <taxon>Diplogasteromorpha</taxon>
        <taxon>Diplogasteroidea</taxon>
        <taxon>Neodiplogasteridae</taxon>
        <taxon>Pristionchus</taxon>
    </lineage>
</organism>
<dbReference type="EC" id="2.3.2.27" evidence="5 18"/>
<keyword evidence="21" id="KW-1185">Reference proteome</keyword>
<dbReference type="Pfam" id="PF13639">
    <property type="entry name" value="zf-RING_2"/>
    <property type="match status" value="1"/>
</dbReference>
<evidence type="ECO:0000256" key="5">
    <source>
        <dbReference type="ARBA" id="ARBA00012483"/>
    </source>
</evidence>
<comment type="catalytic activity">
    <reaction evidence="1 18">
        <text>S-ubiquitinyl-[E2 ubiquitin-conjugating enzyme]-L-cysteine + [acceptor protein]-L-lysine = [E2 ubiquitin-conjugating enzyme]-L-cysteine + N(6)-ubiquitinyl-[acceptor protein]-L-lysine.</text>
        <dbReference type="EC" id="2.3.2.27"/>
    </reaction>
</comment>
<dbReference type="InterPro" id="IPR054476">
    <property type="entry name" value="Ltn1_N"/>
</dbReference>
<reference evidence="20" key="2">
    <citation type="submission" date="2022-06" db="UniProtKB">
        <authorList>
            <consortium name="EnsemblMetazoa"/>
        </authorList>
    </citation>
    <scope>IDENTIFICATION</scope>
    <source>
        <strain evidence="20">PS312</strain>
    </source>
</reference>
<dbReference type="Pfam" id="PF23009">
    <property type="entry name" value="UBC_like"/>
    <property type="match status" value="1"/>
</dbReference>
<evidence type="ECO:0000256" key="10">
    <source>
        <dbReference type="ARBA" id="ARBA00022737"/>
    </source>
</evidence>
<comment type="function">
    <text evidence="15">E3 ubiquitin-protein ligase. Component of the ribosome quality control complex (RQC), a ribosome-associated complex that mediates ubiquitination and extraction of incompletely synthesized nascent chains for proteasomal degradation. Ubiquitination leads to vcp/p97 recruitment for extraction and degradation of the incomplete translation product.</text>
</comment>
<dbReference type="GO" id="GO:1990112">
    <property type="term" value="C:RQC complex"/>
    <property type="evidence" value="ECO:0000318"/>
    <property type="project" value="GO_Central"/>
</dbReference>
<dbReference type="InterPro" id="IPR054478">
    <property type="entry name" value="LTN1_UBC"/>
</dbReference>
<dbReference type="InterPro" id="IPR001841">
    <property type="entry name" value="Znf_RING"/>
</dbReference>
<dbReference type="Gene3D" id="1.25.10.10">
    <property type="entry name" value="Leucine-rich Repeat Variant"/>
    <property type="match status" value="1"/>
</dbReference>
<sequence>MYQFPGNFRTMSKNNRQKAGVKSASSHMAADLLSHGNMVTFDIFSGGATSMIDTEDAVSIKKLAKRDSSTREKALRELIDRCTEENANTVSSTFFNFSSIFERIIFDPSPIVRQLAMKLVSKQVNLLKKKAEKDLFNMLHWIVFATCDPYSQVSQEANTFITNVFPKDKWEEIMKRLTEKIIKILEEILVSGESTILIPSKLMNNDEDDCKEKRMNRLSEQSYGVLVTIIKGEKREEAQNILRHKLSNIKKNEMTRGLLNAVYNCIDPVSIISSCSLFDRLLSLFSSSDQSSLLPLSSDLLLLYLTSTTIILNDNQKKKVENTLISFLKKCGVCEWNCIGVRLLPLFSSLCGMMDESSRPIFISNWFNAIQSNGILTKECILYIGDCIKYVLALLENPSPQEISTALSMIFFLISQCSSSDPFTLHSLIIWTIPRLNQSKIPYFLEEVLRKCVESLPSSRPLINSLLSLHSDHLFFAWKFLHSSGMQSLPIHLLQNAPDNVLISLNESMNLIERIEEMGDASLSPLYIRLSSLIPSSSLERDITLPYSPLIHAVLTSINDDSQFIQLAGQLSDIDDYVEELTKKELTLPITRLHKLMNENERKKIERKILSIDSSFQFLANVAVSSKFSDEFDREVAIRVFNGYLAKTFDETKGIYMSEESRSIVNRLDITSILRIITDHVINSSRPIKVSFFHSIATLLYDVIEHGMNILDESLFFPHVISLLSCANEELTHYSLLSHFWPCCNELPYGPDPSSNLSIIMGRLNKMLALFLALYVHRSSDCSSSILLLSITMLSSSIKLARSYPLSFIAPSETENELLSYSNEMIENGGEFVKSEDVVSLLSYSTPISRPLIIYSLRPLTQSLKIGSLPYEADTPFSSLPTQSFNLHLEMARQLYYGRNVDIALETILSHSQLEGTPSNDQLFTLECDEAHFSLSISALTGANELMSGKRYGELERERDDDSRRSFSDPVIDFLRCAIVTALNSVDCYCPSQSKWEEGRRRLLAAASIQLAIRMNEMRAEEWVHFFLPSITPIILKIYGEIDVVDGSCLSRMVNIFISSHPSLEWNQSWNGQCDKKSFRYNMEMDEAGIPSAIQTMVVRAQNALERANEDKGEVIVAASILIGMCASFTISFSQDEENGIKVVLPPFMKSLASQDGDGWSRCAVLVAAIKLIDSEGKKEEEKDKKGAEKSIICDAMAPIITKCLTTIVSKTEHNSQHINSRYYIDKAIPSNDYLLHWLAYLLRETFSTFPSIVKMWYTALPKSAATLVNGFVCCHLSSILIDDEITQVMEGNLQEKYKNDQATLTIRRHANEILLDYILEDTRMRLCIKMPIGWPLIAPFVSVEGSIVGVEDGRKWMLQLNTQLHRNASVLSALTAWLIHAGKKVEGADSCTICMMLVAPTTKQLPKARCRTCHNKFHSSCLYKWFESSNQSQCPLCRADFTAPP</sequence>
<dbReference type="EnsemblMetazoa" id="PPA35638.1">
    <property type="protein sequence ID" value="PPA35638.1"/>
    <property type="gene ID" value="WBGene00274007"/>
</dbReference>
<evidence type="ECO:0000256" key="18">
    <source>
        <dbReference type="RuleBase" id="RU367090"/>
    </source>
</evidence>
<keyword evidence="7" id="KW-0963">Cytoplasm</keyword>
<dbReference type="Proteomes" id="UP000005239">
    <property type="component" value="Unassembled WGS sequence"/>
</dbReference>
<dbReference type="PANTHER" id="PTHR12389">
    <property type="entry name" value="ZINC FINGER PROTEIN 294"/>
    <property type="match status" value="1"/>
</dbReference>